<evidence type="ECO:0000313" key="5">
    <source>
        <dbReference type="EMBL" id="KAB7505530.1"/>
    </source>
</evidence>
<organism evidence="5 6">
    <name type="scientific">Armadillidium nasatum</name>
    <dbReference type="NCBI Taxonomy" id="96803"/>
    <lineage>
        <taxon>Eukaryota</taxon>
        <taxon>Metazoa</taxon>
        <taxon>Ecdysozoa</taxon>
        <taxon>Arthropoda</taxon>
        <taxon>Crustacea</taxon>
        <taxon>Multicrustacea</taxon>
        <taxon>Malacostraca</taxon>
        <taxon>Eumalacostraca</taxon>
        <taxon>Peracarida</taxon>
        <taxon>Isopoda</taxon>
        <taxon>Oniscidea</taxon>
        <taxon>Crinocheta</taxon>
        <taxon>Armadillidiidae</taxon>
        <taxon>Armadillidium</taxon>
    </lineage>
</organism>
<feature type="non-terminal residue" evidence="5">
    <location>
        <position position="1"/>
    </location>
</feature>
<accession>A0A5N5TJ61</accession>
<dbReference type="GO" id="GO:0008194">
    <property type="term" value="F:UDP-glycosyltransferase activity"/>
    <property type="evidence" value="ECO:0007669"/>
    <property type="project" value="InterPro"/>
</dbReference>
<comment type="caution">
    <text evidence="5">The sequence shown here is derived from an EMBL/GenBank/DDBJ whole genome shotgun (WGS) entry which is preliminary data.</text>
</comment>
<evidence type="ECO:0000256" key="3">
    <source>
        <dbReference type="ARBA" id="ARBA00022679"/>
    </source>
</evidence>
<evidence type="ECO:0000256" key="1">
    <source>
        <dbReference type="ARBA" id="ARBA00009995"/>
    </source>
</evidence>
<reference evidence="5 6" key="1">
    <citation type="journal article" date="2019" name="PLoS Biol.">
        <title>Sex chromosomes control vertical transmission of feminizing Wolbachia symbionts in an isopod.</title>
        <authorList>
            <person name="Becking T."/>
            <person name="Chebbi M.A."/>
            <person name="Giraud I."/>
            <person name="Moumen B."/>
            <person name="Laverre T."/>
            <person name="Caubet Y."/>
            <person name="Peccoud J."/>
            <person name="Gilbert C."/>
            <person name="Cordaux R."/>
        </authorList>
    </citation>
    <scope>NUCLEOTIDE SEQUENCE [LARGE SCALE GENOMIC DNA]</scope>
    <source>
        <strain evidence="5">ANa2</strain>
        <tissue evidence="5">Whole body excluding digestive tract and cuticle</tissue>
    </source>
</reference>
<dbReference type="AlphaFoldDB" id="A0A5N5TJ61"/>
<evidence type="ECO:0000256" key="4">
    <source>
        <dbReference type="SAM" id="SignalP"/>
    </source>
</evidence>
<feature type="chain" id="PRO_5024453958" evidence="4">
    <location>
        <begin position="21"/>
        <end position="299"/>
    </location>
</feature>
<dbReference type="InterPro" id="IPR050271">
    <property type="entry name" value="UDP-glycosyltransferase"/>
</dbReference>
<evidence type="ECO:0000256" key="2">
    <source>
        <dbReference type="ARBA" id="ARBA00022676"/>
    </source>
</evidence>
<gene>
    <name evidence="5" type="ORF">Anas_01652</name>
</gene>
<feature type="signal peptide" evidence="4">
    <location>
        <begin position="1"/>
        <end position="20"/>
    </location>
</feature>
<dbReference type="EMBL" id="SEYY01001199">
    <property type="protein sequence ID" value="KAB7505530.1"/>
    <property type="molecule type" value="Genomic_DNA"/>
</dbReference>
<dbReference type="Gene3D" id="3.40.50.2000">
    <property type="entry name" value="Glycogen Phosphorylase B"/>
    <property type="match status" value="1"/>
</dbReference>
<protein>
    <submittedName>
        <fullName evidence="5">Uncharacterized protein</fullName>
    </submittedName>
</protein>
<keyword evidence="4" id="KW-0732">Signal</keyword>
<keyword evidence="2" id="KW-0328">Glycosyltransferase</keyword>
<keyword evidence="3" id="KW-0808">Transferase</keyword>
<dbReference type="PANTHER" id="PTHR48043:SF159">
    <property type="entry name" value="EG:EG0003.4 PROTEIN-RELATED"/>
    <property type="match status" value="1"/>
</dbReference>
<dbReference type="SUPFAM" id="SSF53756">
    <property type="entry name" value="UDP-Glycosyltransferase/glycogen phosphorylase"/>
    <property type="match status" value="1"/>
</dbReference>
<evidence type="ECO:0000313" key="6">
    <source>
        <dbReference type="Proteomes" id="UP000326759"/>
    </source>
</evidence>
<keyword evidence="6" id="KW-1185">Reference proteome</keyword>
<sequence length="299" mass="33821">VLCIWAVIVLSIFHLPYGNGGKILFLTPMGSKSHKIFFMGVTEALAKRGHEVTMVSAFEPAKNINNIREVVIQNFTLDHLMTNIFEENDLIMEMFTELPKLCIEALDQPQIQALKKEKFDLIIMSMFFDYCFHTFIHHLKVPFIYASPGGLFGSFHDMTGNIDVPGITGSKLLEPGFPLTFQQRLEATLMNEFFTKINDYYLVPKMYSLCIERGVCSPDTPPFSEFYKNVSLVIINSVRTLEHPPRPAMPNVIYAGGAHIKTPKKLPKDLEDWVEGSGEEGFIFFSLGSAVNPDFLPEK</sequence>
<comment type="similarity">
    <text evidence="1">Belongs to the UDP-glycosyltransferase family.</text>
</comment>
<dbReference type="Proteomes" id="UP000326759">
    <property type="component" value="Unassembled WGS sequence"/>
</dbReference>
<dbReference type="InterPro" id="IPR002213">
    <property type="entry name" value="UDP_glucos_trans"/>
</dbReference>
<name>A0A5N5TJ61_9CRUS</name>
<proteinExistence type="inferred from homology"/>
<dbReference type="PANTHER" id="PTHR48043">
    <property type="entry name" value="EG:EG0003.4 PROTEIN-RELATED"/>
    <property type="match status" value="1"/>
</dbReference>
<dbReference type="Pfam" id="PF00201">
    <property type="entry name" value="UDPGT"/>
    <property type="match status" value="1"/>
</dbReference>
<dbReference type="OrthoDB" id="6345490at2759"/>